<sequence>MKLPSNQAIAARQVFLSIRIFTQKLSDDVVPRIVYAFKAVRKGSAVIGIRGSNVIVLAVEKKSVAKLQEERTEKKIVPLDEHVVLAFAGLRADARVLITRSQIECQSHRLTVEDPATIEYVTRYIASMKQQYTQSNGRRPFGISCLIGGFDYDGTPHLFQTEPSGIYYEWKASSAGRYDKTTREFLEKNYTPEAVATDKGTIKLAIRTLLEIVQSGQRNIEVAVLKMAQPVRMLEQDAINAVAREIEQEKADAEKNKK</sequence>
<comment type="caution">
    <text evidence="1">The sequence shown here is derived from an EMBL/GenBank/DDBJ whole genome shotgun (WGS) entry which is preliminary data.</text>
</comment>
<keyword evidence="2" id="KW-1185">Reference proteome</keyword>
<dbReference type="Proteomes" id="UP001064048">
    <property type="component" value="Chromosome 24"/>
</dbReference>
<name>A0ACC0K9H6_CHOFU</name>
<organism evidence="1 2">
    <name type="scientific">Choristoneura fumiferana</name>
    <name type="common">Spruce budworm moth</name>
    <name type="synonym">Archips fumiferana</name>
    <dbReference type="NCBI Taxonomy" id="7141"/>
    <lineage>
        <taxon>Eukaryota</taxon>
        <taxon>Metazoa</taxon>
        <taxon>Ecdysozoa</taxon>
        <taxon>Arthropoda</taxon>
        <taxon>Hexapoda</taxon>
        <taxon>Insecta</taxon>
        <taxon>Pterygota</taxon>
        <taxon>Neoptera</taxon>
        <taxon>Endopterygota</taxon>
        <taxon>Lepidoptera</taxon>
        <taxon>Glossata</taxon>
        <taxon>Ditrysia</taxon>
        <taxon>Tortricoidea</taxon>
        <taxon>Tortricidae</taxon>
        <taxon>Tortricinae</taxon>
        <taxon>Choristoneura</taxon>
    </lineage>
</organism>
<reference evidence="1 2" key="1">
    <citation type="journal article" date="2022" name="Genome Biol. Evol.">
        <title>The Spruce Budworm Genome: Reconstructing the Evolutionary History of Antifreeze Proteins.</title>
        <authorList>
            <person name="Beliveau C."/>
            <person name="Gagne P."/>
            <person name="Picq S."/>
            <person name="Vernygora O."/>
            <person name="Keeling C.I."/>
            <person name="Pinkney K."/>
            <person name="Doucet D."/>
            <person name="Wen F."/>
            <person name="Johnston J.S."/>
            <person name="Maaroufi H."/>
            <person name="Boyle B."/>
            <person name="Laroche J."/>
            <person name="Dewar K."/>
            <person name="Juretic N."/>
            <person name="Blackburn G."/>
            <person name="Nisole A."/>
            <person name="Brunet B."/>
            <person name="Brandao M."/>
            <person name="Lumley L."/>
            <person name="Duan J."/>
            <person name="Quan G."/>
            <person name="Lucarotti C.J."/>
            <person name="Roe A.D."/>
            <person name="Sperling F.A.H."/>
            <person name="Levesque R.C."/>
            <person name="Cusson M."/>
        </authorList>
    </citation>
    <scope>NUCLEOTIDE SEQUENCE [LARGE SCALE GENOMIC DNA]</scope>
    <source>
        <strain evidence="1">Glfc:IPQL:Cfum</strain>
    </source>
</reference>
<proteinExistence type="predicted"/>
<protein>
    <submittedName>
        <fullName evidence="1">Uncharacterized protein</fullName>
    </submittedName>
</protein>
<accession>A0ACC0K9H6</accession>
<gene>
    <name evidence="1" type="ORF">MSG28_013804</name>
</gene>
<dbReference type="EMBL" id="CM046124">
    <property type="protein sequence ID" value="KAI8432878.1"/>
    <property type="molecule type" value="Genomic_DNA"/>
</dbReference>
<evidence type="ECO:0000313" key="2">
    <source>
        <dbReference type="Proteomes" id="UP001064048"/>
    </source>
</evidence>
<evidence type="ECO:0000313" key="1">
    <source>
        <dbReference type="EMBL" id="KAI8432878.1"/>
    </source>
</evidence>